<dbReference type="PROSITE" id="PS00652">
    <property type="entry name" value="TNFR_NGFR_1"/>
    <property type="match status" value="1"/>
</dbReference>
<keyword evidence="3" id="KW-0472">Membrane</keyword>
<proteinExistence type="predicted"/>
<keyword evidence="6" id="KW-1185">Reference proteome</keyword>
<keyword evidence="3" id="KW-0812">Transmembrane</keyword>
<dbReference type="SMART" id="SM00208">
    <property type="entry name" value="TNFR"/>
    <property type="match status" value="1"/>
</dbReference>
<accession>A0A3Q2PE70</accession>
<dbReference type="Gene3D" id="2.10.50.10">
    <property type="entry name" value="Tumor Necrosis Factor Receptor, subunit A, domain 2"/>
    <property type="match status" value="1"/>
</dbReference>
<evidence type="ECO:0000256" key="1">
    <source>
        <dbReference type="PROSITE-ProRule" id="PRU00206"/>
    </source>
</evidence>
<keyword evidence="3" id="KW-1133">Transmembrane helix</keyword>
<feature type="repeat" description="TNFR-Cys" evidence="1">
    <location>
        <begin position="92"/>
        <end position="130"/>
    </location>
</feature>
<comment type="caution">
    <text evidence="1">Lacks conserved residue(s) required for the propagation of feature annotation.</text>
</comment>
<reference evidence="5" key="2">
    <citation type="submission" date="2025-09" db="UniProtKB">
        <authorList>
            <consortium name="Ensembl"/>
        </authorList>
    </citation>
    <scope>IDENTIFICATION</scope>
</reference>
<dbReference type="PANTHER" id="PTHR14657:SF2">
    <property type="entry name" value="IGF-LIKE FAMILY RECEPTOR 1"/>
    <property type="match status" value="1"/>
</dbReference>
<dbReference type="PANTHER" id="PTHR14657">
    <property type="entry name" value="IGF-LIKE FAMILY RECEPTOR 1"/>
    <property type="match status" value="1"/>
</dbReference>
<name>A0A3Q2PE70_FUNHE</name>
<feature type="region of interest" description="Disordered" evidence="2">
    <location>
        <begin position="133"/>
        <end position="159"/>
    </location>
</feature>
<organism evidence="5 6">
    <name type="scientific">Fundulus heteroclitus</name>
    <name type="common">Killifish</name>
    <name type="synonym">Mummichog</name>
    <dbReference type="NCBI Taxonomy" id="8078"/>
    <lineage>
        <taxon>Eukaryota</taxon>
        <taxon>Metazoa</taxon>
        <taxon>Chordata</taxon>
        <taxon>Craniata</taxon>
        <taxon>Vertebrata</taxon>
        <taxon>Euteleostomi</taxon>
        <taxon>Actinopterygii</taxon>
        <taxon>Neopterygii</taxon>
        <taxon>Teleostei</taxon>
        <taxon>Neoteleostei</taxon>
        <taxon>Acanthomorphata</taxon>
        <taxon>Ovalentaria</taxon>
        <taxon>Atherinomorphae</taxon>
        <taxon>Cyprinodontiformes</taxon>
        <taxon>Fundulidae</taxon>
        <taxon>Fundulus</taxon>
    </lineage>
</organism>
<feature type="compositionally biased region" description="Low complexity" evidence="2">
    <location>
        <begin position="149"/>
        <end position="159"/>
    </location>
</feature>
<evidence type="ECO:0000256" key="3">
    <source>
        <dbReference type="SAM" id="Phobius"/>
    </source>
</evidence>
<dbReference type="InterPro" id="IPR011029">
    <property type="entry name" value="DEATH-like_dom_sf"/>
</dbReference>
<dbReference type="PROSITE" id="PS50050">
    <property type="entry name" value="TNFR_NGFR_2"/>
    <property type="match status" value="1"/>
</dbReference>
<protein>
    <submittedName>
        <fullName evidence="5">IGF-like family receptor 1</fullName>
    </submittedName>
</protein>
<dbReference type="Ensembl" id="ENSFHET00000031361.1">
    <property type="protein sequence ID" value="ENSFHEP00000010827.1"/>
    <property type="gene ID" value="ENSFHEG00000012183.1"/>
</dbReference>
<dbReference type="STRING" id="8078.ENSFHEP00000010827"/>
<dbReference type="Gene3D" id="1.10.533.10">
    <property type="entry name" value="Death Domain, Fas"/>
    <property type="match status" value="1"/>
</dbReference>
<dbReference type="InterPro" id="IPR042355">
    <property type="entry name" value="IGFLR1"/>
</dbReference>
<feature type="transmembrane region" description="Helical" evidence="3">
    <location>
        <begin position="182"/>
        <end position="202"/>
    </location>
</feature>
<evidence type="ECO:0000313" key="6">
    <source>
        <dbReference type="Proteomes" id="UP000265000"/>
    </source>
</evidence>
<feature type="domain" description="TNFR-Cys" evidence="4">
    <location>
        <begin position="92"/>
        <end position="130"/>
    </location>
</feature>
<dbReference type="SUPFAM" id="SSF47986">
    <property type="entry name" value="DEATH domain"/>
    <property type="match status" value="1"/>
</dbReference>
<evidence type="ECO:0000313" key="5">
    <source>
        <dbReference type="Ensembl" id="ENSFHEP00000010827.1"/>
    </source>
</evidence>
<dbReference type="GeneTree" id="ENSGT00390000005702"/>
<sequence>MTVHFYFRPLGGASLENQPRLHSIPLKAQPHSYYKEQALVKMGFSDICFDLTTYWDSKRKKCVPCETKAGYEVTKNCGRDDEGGVHTNKFTPCKPDTFNDGTSAHCRSCSTCPPGTFILRQCTSTSDTICKEDKNASQTPQTPAATLESRTTTHATAPSSTTATMYQTTNLLVTSNEPHAPLWPVPIAVIAFFMLVATVFALKMKNRRGVYKNVCYKRRASYKGEGFSPISSSGNNSEVLEDILDAKILAAPLHTVLDDLDVLEELVILLDPDTQGIKSTKHLASLCSFPSTWITYTYSMKDSKSPLKAVLEGVTSKQPDWTVAHLAQLLRQMGRNDALAVLTKLRPGPHAGYV</sequence>
<evidence type="ECO:0000259" key="4">
    <source>
        <dbReference type="PROSITE" id="PS50050"/>
    </source>
</evidence>
<dbReference type="GO" id="GO:0005886">
    <property type="term" value="C:plasma membrane"/>
    <property type="evidence" value="ECO:0007669"/>
    <property type="project" value="TreeGrafter"/>
</dbReference>
<feature type="disulfide bond" evidence="1">
    <location>
        <begin position="109"/>
        <end position="122"/>
    </location>
</feature>
<feature type="disulfide bond" evidence="1">
    <location>
        <begin position="112"/>
        <end position="130"/>
    </location>
</feature>
<dbReference type="Proteomes" id="UP000265000">
    <property type="component" value="Unplaced"/>
</dbReference>
<evidence type="ECO:0000256" key="2">
    <source>
        <dbReference type="SAM" id="MobiDB-lite"/>
    </source>
</evidence>
<keyword evidence="1" id="KW-1015">Disulfide bond</keyword>
<dbReference type="InterPro" id="IPR001368">
    <property type="entry name" value="TNFR/NGFR_Cys_rich_reg"/>
</dbReference>
<reference evidence="5" key="1">
    <citation type="submission" date="2025-08" db="UniProtKB">
        <authorList>
            <consortium name="Ensembl"/>
        </authorList>
    </citation>
    <scope>IDENTIFICATION</scope>
</reference>
<dbReference type="Pfam" id="PF00020">
    <property type="entry name" value="TNFR_c6"/>
    <property type="match status" value="1"/>
</dbReference>
<dbReference type="AlphaFoldDB" id="A0A3Q2PE70"/>